<dbReference type="RefSeq" id="WP_210206015.1">
    <property type="nucleotide sequence ID" value="NZ_QPIX01000011.1"/>
</dbReference>
<dbReference type="Proteomes" id="UP000252582">
    <property type="component" value="Unassembled WGS sequence"/>
</dbReference>
<evidence type="ECO:0000256" key="1">
    <source>
        <dbReference type="ARBA" id="ARBA00006987"/>
    </source>
</evidence>
<dbReference type="InterPro" id="IPR042100">
    <property type="entry name" value="Bug_dom1"/>
</dbReference>
<dbReference type="PANTHER" id="PTHR42928">
    <property type="entry name" value="TRICARBOXYLATE-BINDING PROTEIN"/>
    <property type="match status" value="1"/>
</dbReference>
<comment type="caution">
    <text evidence="3">The sequence shown here is derived from an EMBL/GenBank/DDBJ whole genome shotgun (WGS) entry which is preliminary data.</text>
</comment>
<dbReference type="Gene3D" id="3.40.190.150">
    <property type="entry name" value="Bordetella uptake gene, domain 1"/>
    <property type="match status" value="1"/>
</dbReference>
<evidence type="ECO:0000313" key="3">
    <source>
        <dbReference type="EMBL" id="RCW21122.1"/>
    </source>
</evidence>
<dbReference type="Pfam" id="PF03401">
    <property type="entry name" value="TctC"/>
    <property type="match status" value="1"/>
</dbReference>
<organism evidence="3 4">
    <name type="scientific">Ciceribacter lividus</name>
    <dbReference type="NCBI Taxonomy" id="1197950"/>
    <lineage>
        <taxon>Bacteria</taxon>
        <taxon>Pseudomonadati</taxon>
        <taxon>Pseudomonadota</taxon>
        <taxon>Alphaproteobacteria</taxon>
        <taxon>Hyphomicrobiales</taxon>
        <taxon>Rhizobiaceae</taxon>
        <taxon>Ciceribacter</taxon>
    </lineage>
</organism>
<protein>
    <submittedName>
        <fullName evidence="3">Putative tricarboxylic transport membrane protein</fullName>
    </submittedName>
</protein>
<dbReference type="PIRSF" id="PIRSF017082">
    <property type="entry name" value="YflP"/>
    <property type="match status" value="1"/>
</dbReference>
<keyword evidence="4" id="KW-1185">Reference proteome</keyword>
<dbReference type="CDD" id="cd07012">
    <property type="entry name" value="PBP2_Bug_TTT"/>
    <property type="match status" value="1"/>
</dbReference>
<proteinExistence type="inferred from homology"/>
<evidence type="ECO:0000313" key="4">
    <source>
        <dbReference type="Proteomes" id="UP000252582"/>
    </source>
</evidence>
<evidence type="ECO:0000256" key="2">
    <source>
        <dbReference type="SAM" id="SignalP"/>
    </source>
</evidence>
<dbReference type="AlphaFoldDB" id="A0A6I7HJB8"/>
<dbReference type="InterPro" id="IPR005064">
    <property type="entry name" value="BUG"/>
</dbReference>
<feature type="chain" id="PRO_5026200458" evidence="2">
    <location>
        <begin position="26"/>
        <end position="324"/>
    </location>
</feature>
<keyword evidence="2" id="KW-0732">Signal</keyword>
<dbReference type="Gene3D" id="3.40.190.10">
    <property type="entry name" value="Periplasmic binding protein-like II"/>
    <property type="match status" value="1"/>
</dbReference>
<gene>
    <name evidence="3" type="ORF">DFR48_11186</name>
</gene>
<dbReference type="PANTHER" id="PTHR42928:SF3">
    <property type="entry name" value="UPF0065 PROTEIN YFLP"/>
    <property type="match status" value="1"/>
</dbReference>
<feature type="signal peptide" evidence="2">
    <location>
        <begin position="1"/>
        <end position="25"/>
    </location>
</feature>
<dbReference type="EMBL" id="QPIX01000011">
    <property type="protein sequence ID" value="RCW21122.1"/>
    <property type="molecule type" value="Genomic_DNA"/>
</dbReference>
<sequence>MIRFLTKTLAGAALVTLAAGTAAFAEPAKPECLAGAKPGGGFDLTCRLAANALLETKEISTPMAVTYMEGGVGAVAYNHVIGKRATDGNLITAASSGSALLIAQGKFGKYDENAVRWLGALGADYGVLVVSADSPYKTLGELVEAYKADPNSFAIGGGGAVGSQDWMKGSLLAKSAGQDPKAMRYVALEGGGAVLTALEGGHIKVGSGDAAEMGKHHLAGKVRILAVMAPERLSGELSGVPTAREQGFDIDWPVWRGYYVGKDVSDADYDWWVSTFEKMSKTPEFAKEREARGLFEFTLLGKDFDKRVKDDVARFKILAKEAGM</sequence>
<comment type="similarity">
    <text evidence="1">Belongs to the UPF0065 (bug) family.</text>
</comment>
<reference evidence="3 4" key="1">
    <citation type="submission" date="2018-07" db="EMBL/GenBank/DDBJ databases">
        <title>Genomic Encyclopedia of Type Strains, Phase IV (KMG-IV): sequencing the most valuable type-strain genomes for metagenomic binning, comparative biology and taxonomic classification.</title>
        <authorList>
            <person name="Goeker M."/>
        </authorList>
    </citation>
    <scope>NUCLEOTIDE SEQUENCE [LARGE SCALE GENOMIC DNA]</scope>
    <source>
        <strain evidence="3 4">DSM 25528</strain>
    </source>
</reference>
<name>A0A6I7HJB8_9HYPH</name>
<accession>A0A6I7HJB8</accession>